<dbReference type="AlphaFoldDB" id="A0A5C5XFD5"/>
<evidence type="ECO:0000313" key="2">
    <source>
        <dbReference type="Proteomes" id="UP000316095"/>
    </source>
</evidence>
<evidence type="ECO:0000313" key="1">
    <source>
        <dbReference type="EMBL" id="TWT61504.1"/>
    </source>
</evidence>
<protein>
    <submittedName>
        <fullName evidence="1">Uncharacterized protein</fullName>
    </submittedName>
</protein>
<dbReference type="RefSeq" id="WP_146503487.1">
    <property type="nucleotide sequence ID" value="NZ_SJPG01000001.1"/>
</dbReference>
<dbReference type="Proteomes" id="UP000316095">
    <property type="component" value="Unassembled WGS sequence"/>
</dbReference>
<organism evidence="1 2">
    <name type="scientific">Rubinisphaera italica</name>
    <dbReference type="NCBI Taxonomy" id="2527969"/>
    <lineage>
        <taxon>Bacteria</taxon>
        <taxon>Pseudomonadati</taxon>
        <taxon>Planctomycetota</taxon>
        <taxon>Planctomycetia</taxon>
        <taxon>Planctomycetales</taxon>
        <taxon>Planctomycetaceae</taxon>
        <taxon>Rubinisphaera</taxon>
    </lineage>
</organism>
<sequence>MRLHRFQLLISLFLVTFPLLGCGGSDYEGPSRAAVSGTITLNGESIENGTISFQPRSSSNRAAGAIIVGGQYEISEGKGPNMGVYDVIISSIINEEEVPVIDSGEDTGETEMVGEQIIPSKYNEDTELKVTVDKSSHQFDFNLDSE</sequence>
<proteinExistence type="predicted"/>
<keyword evidence="2" id="KW-1185">Reference proteome</keyword>
<accession>A0A5C5XFD5</accession>
<gene>
    <name evidence="1" type="ORF">Pan54_22400</name>
</gene>
<dbReference type="EMBL" id="SJPG01000001">
    <property type="protein sequence ID" value="TWT61504.1"/>
    <property type="molecule type" value="Genomic_DNA"/>
</dbReference>
<comment type="caution">
    <text evidence="1">The sequence shown here is derived from an EMBL/GenBank/DDBJ whole genome shotgun (WGS) entry which is preliminary data.</text>
</comment>
<reference evidence="1 2" key="1">
    <citation type="submission" date="2019-02" db="EMBL/GenBank/DDBJ databases">
        <title>Deep-cultivation of Planctomycetes and their phenomic and genomic characterization uncovers novel biology.</title>
        <authorList>
            <person name="Wiegand S."/>
            <person name="Jogler M."/>
            <person name="Boedeker C."/>
            <person name="Pinto D."/>
            <person name="Vollmers J."/>
            <person name="Rivas-Marin E."/>
            <person name="Kohn T."/>
            <person name="Peeters S.H."/>
            <person name="Heuer A."/>
            <person name="Rast P."/>
            <person name="Oberbeckmann S."/>
            <person name="Bunk B."/>
            <person name="Jeske O."/>
            <person name="Meyerdierks A."/>
            <person name="Storesund J.E."/>
            <person name="Kallscheuer N."/>
            <person name="Luecker S."/>
            <person name="Lage O.M."/>
            <person name="Pohl T."/>
            <person name="Merkel B.J."/>
            <person name="Hornburger P."/>
            <person name="Mueller R.-W."/>
            <person name="Bruemmer F."/>
            <person name="Labrenz M."/>
            <person name="Spormann A.M."/>
            <person name="Op Den Camp H."/>
            <person name="Overmann J."/>
            <person name="Amann R."/>
            <person name="Jetten M.S.M."/>
            <person name="Mascher T."/>
            <person name="Medema M.H."/>
            <person name="Devos D.P."/>
            <person name="Kaster A.-K."/>
            <person name="Ovreas L."/>
            <person name="Rohde M."/>
            <person name="Galperin M.Y."/>
            <person name="Jogler C."/>
        </authorList>
    </citation>
    <scope>NUCLEOTIDE SEQUENCE [LARGE SCALE GENOMIC DNA]</scope>
    <source>
        <strain evidence="1 2">Pan54</strain>
    </source>
</reference>
<dbReference type="OrthoDB" id="287681at2"/>
<name>A0A5C5XFD5_9PLAN</name>